<evidence type="ECO:0000256" key="13">
    <source>
        <dbReference type="SAM" id="SignalP"/>
    </source>
</evidence>
<keyword evidence="6" id="KW-1133">Transmembrane helix</keyword>
<keyword evidence="8 12" id="KW-0406">Ion transport</keyword>
<feature type="chain" id="PRO_5013279736" evidence="13">
    <location>
        <begin position="18"/>
        <end position="129"/>
    </location>
</feature>
<comment type="subcellular location">
    <subcellularLocation>
        <location evidence="1">Membrane</location>
        <topology evidence="1">Multi-pass membrane protein</topology>
    </subcellularLocation>
</comment>
<evidence type="ECO:0000256" key="9">
    <source>
        <dbReference type="ARBA" id="ARBA00023136"/>
    </source>
</evidence>
<dbReference type="InterPro" id="IPR001873">
    <property type="entry name" value="ENaC"/>
</dbReference>
<evidence type="ECO:0000313" key="15">
    <source>
        <dbReference type="Proteomes" id="UP000198287"/>
    </source>
</evidence>
<evidence type="ECO:0000256" key="12">
    <source>
        <dbReference type="RuleBase" id="RU000679"/>
    </source>
</evidence>
<proteinExistence type="inferred from homology"/>
<feature type="non-terminal residue" evidence="14">
    <location>
        <position position="1"/>
    </location>
</feature>
<evidence type="ECO:0000256" key="11">
    <source>
        <dbReference type="ARBA" id="ARBA00023303"/>
    </source>
</evidence>
<keyword evidence="5 12" id="KW-0812">Transmembrane</keyword>
<evidence type="ECO:0000256" key="1">
    <source>
        <dbReference type="ARBA" id="ARBA00004141"/>
    </source>
</evidence>
<evidence type="ECO:0000256" key="5">
    <source>
        <dbReference type="ARBA" id="ARBA00022692"/>
    </source>
</evidence>
<keyword evidence="4 12" id="KW-0894">Sodium channel</keyword>
<evidence type="ECO:0000256" key="3">
    <source>
        <dbReference type="ARBA" id="ARBA00022448"/>
    </source>
</evidence>
<evidence type="ECO:0000256" key="2">
    <source>
        <dbReference type="ARBA" id="ARBA00007193"/>
    </source>
</evidence>
<accession>A0A226D871</accession>
<dbReference type="GO" id="GO:0005272">
    <property type="term" value="F:sodium channel activity"/>
    <property type="evidence" value="ECO:0007669"/>
    <property type="project" value="UniProtKB-KW"/>
</dbReference>
<keyword evidence="3 12" id="KW-0813">Transport</keyword>
<evidence type="ECO:0000256" key="6">
    <source>
        <dbReference type="ARBA" id="ARBA00022989"/>
    </source>
</evidence>
<evidence type="ECO:0000256" key="8">
    <source>
        <dbReference type="ARBA" id="ARBA00023065"/>
    </source>
</evidence>
<comment type="caution">
    <text evidence="14">The sequence shown here is derived from an EMBL/GenBank/DDBJ whole genome shotgun (WGS) entry which is preliminary data.</text>
</comment>
<evidence type="ECO:0000256" key="10">
    <source>
        <dbReference type="ARBA" id="ARBA00023201"/>
    </source>
</evidence>
<comment type="similarity">
    <text evidence="2 12">Belongs to the amiloride-sensitive sodium channel (TC 1.A.6) family.</text>
</comment>
<evidence type="ECO:0000313" key="14">
    <source>
        <dbReference type="EMBL" id="OXA40456.1"/>
    </source>
</evidence>
<protein>
    <submittedName>
        <fullName evidence="14">Uncharacterized protein</fullName>
    </submittedName>
</protein>
<sequence length="129" mass="14660">IAWLALTLALFVSGVQWSVQLYGKLTENPTVLVFDETTLPVDRVTYPEIQIYKRSNFIATKIEELKILHYDAALGSAKDSDDIEWQKEETTALLYTVNHICNPLDPEIIWNNESESSNAKKHYSQPSAC</sequence>
<keyword evidence="11 12" id="KW-0407">Ion channel</keyword>
<gene>
    <name evidence="14" type="ORF">Fcan01_24694</name>
</gene>
<keyword evidence="13" id="KW-0732">Signal</keyword>
<keyword evidence="15" id="KW-1185">Reference proteome</keyword>
<reference evidence="14 15" key="1">
    <citation type="submission" date="2015-12" db="EMBL/GenBank/DDBJ databases">
        <title>The genome of Folsomia candida.</title>
        <authorList>
            <person name="Faddeeva A."/>
            <person name="Derks M.F."/>
            <person name="Anvar Y."/>
            <person name="Smit S."/>
            <person name="Van Straalen N."/>
            <person name="Roelofs D."/>
        </authorList>
    </citation>
    <scope>NUCLEOTIDE SEQUENCE [LARGE SCALE GENOMIC DNA]</scope>
    <source>
        <strain evidence="14 15">VU population</strain>
        <tissue evidence="14">Whole body</tissue>
    </source>
</reference>
<evidence type="ECO:0000256" key="4">
    <source>
        <dbReference type="ARBA" id="ARBA00022461"/>
    </source>
</evidence>
<organism evidence="14 15">
    <name type="scientific">Folsomia candida</name>
    <name type="common">Springtail</name>
    <dbReference type="NCBI Taxonomy" id="158441"/>
    <lineage>
        <taxon>Eukaryota</taxon>
        <taxon>Metazoa</taxon>
        <taxon>Ecdysozoa</taxon>
        <taxon>Arthropoda</taxon>
        <taxon>Hexapoda</taxon>
        <taxon>Collembola</taxon>
        <taxon>Entomobryomorpha</taxon>
        <taxon>Isotomoidea</taxon>
        <taxon>Isotomidae</taxon>
        <taxon>Proisotominae</taxon>
        <taxon>Folsomia</taxon>
    </lineage>
</organism>
<keyword evidence="10 12" id="KW-0739">Sodium transport</keyword>
<keyword evidence="7" id="KW-0915">Sodium</keyword>
<dbReference type="Proteomes" id="UP000198287">
    <property type="component" value="Unassembled WGS sequence"/>
</dbReference>
<keyword evidence="9" id="KW-0472">Membrane</keyword>
<name>A0A226D871_FOLCA</name>
<dbReference type="Pfam" id="PF00858">
    <property type="entry name" value="ASC"/>
    <property type="match status" value="1"/>
</dbReference>
<evidence type="ECO:0000256" key="7">
    <source>
        <dbReference type="ARBA" id="ARBA00023053"/>
    </source>
</evidence>
<dbReference type="GO" id="GO:0016020">
    <property type="term" value="C:membrane"/>
    <property type="evidence" value="ECO:0007669"/>
    <property type="project" value="UniProtKB-SubCell"/>
</dbReference>
<dbReference type="AlphaFoldDB" id="A0A226D871"/>
<dbReference type="EMBL" id="LNIX01000033">
    <property type="protein sequence ID" value="OXA40456.1"/>
    <property type="molecule type" value="Genomic_DNA"/>
</dbReference>
<feature type="signal peptide" evidence="13">
    <location>
        <begin position="1"/>
        <end position="17"/>
    </location>
</feature>